<dbReference type="PANTHER" id="PTHR42760">
    <property type="entry name" value="SHORT-CHAIN DEHYDROGENASES/REDUCTASES FAMILY MEMBER"/>
    <property type="match status" value="1"/>
</dbReference>
<accession>A0A0J6VSU0</accession>
<dbReference type="GO" id="GO:0030497">
    <property type="term" value="P:fatty acid elongation"/>
    <property type="evidence" value="ECO:0007669"/>
    <property type="project" value="TreeGrafter"/>
</dbReference>
<keyword evidence="3" id="KW-0560">Oxidoreductase</keyword>
<evidence type="ECO:0000256" key="1">
    <source>
        <dbReference type="ARBA" id="ARBA00006484"/>
    </source>
</evidence>
<dbReference type="InterPro" id="IPR002347">
    <property type="entry name" value="SDR_fam"/>
</dbReference>
<dbReference type="Pfam" id="PF00106">
    <property type="entry name" value="adh_short"/>
    <property type="match status" value="1"/>
</dbReference>
<gene>
    <name evidence="3" type="primary">fabG_29</name>
    <name evidence="4" type="ORF">EUA04_15595</name>
    <name evidence="3" type="ORF">MOBUDSM44075_03729</name>
    <name evidence="2" type="ORF">WN67_29365</name>
</gene>
<dbReference type="SUPFAM" id="SSF51735">
    <property type="entry name" value="NAD(P)-binding Rossmann-fold domains"/>
    <property type="match status" value="1"/>
</dbReference>
<dbReference type="Proteomes" id="UP000294952">
    <property type="component" value="Unassembled WGS sequence"/>
</dbReference>
<evidence type="ECO:0000313" key="7">
    <source>
        <dbReference type="Proteomes" id="UP000294952"/>
    </source>
</evidence>
<dbReference type="EMBL" id="SDLP01000004">
    <property type="protein sequence ID" value="TDL07576.1"/>
    <property type="molecule type" value="Genomic_DNA"/>
</dbReference>
<dbReference type="Gene3D" id="3.40.50.720">
    <property type="entry name" value="NAD(P)-binding Rossmann-like Domain"/>
    <property type="match status" value="1"/>
</dbReference>
<evidence type="ECO:0000313" key="2">
    <source>
        <dbReference type="EMBL" id="KKE98422.1"/>
    </source>
</evidence>
<dbReference type="EMBL" id="JYNU01000024">
    <property type="protein sequence ID" value="KMO74105.1"/>
    <property type="molecule type" value="Genomic_DNA"/>
</dbReference>
<dbReference type="EMBL" id="LAUZ02000169">
    <property type="protein sequence ID" value="KKE98422.1"/>
    <property type="molecule type" value="Genomic_DNA"/>
</dbReference>
<evidence type="ECO:0000313" key="3">
    <source>
        <dbReference type="EMBL" id="KMO74105.1"/>
    </source>
</evidence>
<dbReference type="PATRIC" id="fig|1807.13.peg.6220"/>
<dbReference type="GO" id="GO:0004316">
    <property type="term" value="F:3-oxoacyl-[acyl-carrier-protein] reductase (NADPH) activity"/>
    <property type="evidence" value="ECO:0007669"/>
    <property type="project" value="UniProtKB-EC"/>
</dbReference>
<reference evidence="2 5" key="2">
    <citation type="submission" date="2015-04" db="EMBL/GenBank/DDBJ databases">
        <title>Genome sequence of Mycobacterium obuense UC1.</title>
        <authorList>
            <person name="Greninger A.L."/>
            <person name="Cunningham G."/>
            <person name="Chiu C.Y."/>
            <person name="Miller S."/>
        </authorList>
    </citation>
    <scope>NUCLEOTIDE SEQUENCE [LARGE SCALE GENOMIC DNA]</scope>
    <source>
        <strain evidence="2 5">UC1</strain>
    </source>
</reference>
<keyword evidence="5" id="KW-1185">Reference proteome</keyword>
<dbReference type="SMR" id="A0A0J6VSU0"/>
<evidence type="ECO:0000313" key="4">
    <source>
        <dbReference type="EMBL" id="TDL07576.1"/>
    </source>
</evidence>
<evidence type="ECO:0000313" key="5">
    <source>
        <dbReference type="Proteomes" id="UP000034150"/>
    </source>
</evidence>
<reference evidence="3 6" key="1">
    <citation type="journal article" date="2015" name="Genome Biol. Evol.">
        <title>Characterization of Three Mycobacterium spp. with Potential Use in Bioremediation by Genome Sequencing and Comparative Genomics.</title>
        <authorList>
            <person name="Das S."/>
            <person name="Pettersson B.M."/>
            <person name="Behra P.R."/>
            <person name="Ramesh M."/>
            <person name="Dasgupta S."/>
            <person name="Bhattacharya A."/>
            <person name="Kirsebom L.A."/>
        </authorList>
    </citation>
    <scope>NUCLEOTIDE SEQUENCE [LARGE SCALE GENOMIC DNA]</scope>
    <source>
        <strain evidence="3 6">DSM 44075</strain>
    </source>
</reference>
<comment type="caution">
    <text evidence="3">The sequence shown here is derived from an EMBL/GenBank/DDBJ whole genome shotgun (WGS) entry which is preliminary data.</text>
</comment>
<evidence type="ECO:0000313" key="6">
    <source>
        <dbReference type="Proteomes" id="UP000036313"/>
    </source>
</evidence>
<dbReference type="PANTHER" id="PTHR42760:SF40">
    <property type="entry name" value="3-OXOACYL-[ACYL-CARRIER-PROTEIN] REDUCTASE, CHLOROPLASTIC"/>
    <property type="match status" value="1"/>
</dbReference>
<dbReference type="PRINTS" id="PR00081">
    <property type="entry name" value="GDHRDH"/>
</dbReference>
<organism evidence="3 6">
    <name type="scientific">Mycolicibacterium obuense</name>
    <dbReference type="NCBI Taxonomy" id="1807"/>
    <lineage>
        <taxon>Bacteria</taxon>
        <taxon>Bacillati</taxon>
        <taxon>Actinomycetota</taxon>
        <taxon>Actinomycetes</taxon>
        <taxon>Mycobacteriales</taxon>
        <taxon>Mycobacteriaceae</taxon>
        <taxon>Mycolicibacterium</taxon>
    </lineage>
</organism>
<dbReference type="Proteomes" id="UP000034150">
    <property type="component" value="Unassembled WGS sequence"/>
</dbReference>
<dbReference type="CDD" id="cd05233">
    <property type="entry name" value="SDR_c"/>
    <property type="match status" value="1"/>
</dbReference>
<dbReference type="OrthoDB" id="3210335at2"/>
<dbReference type="EC" id="1.1.1.100" evidence="3"/>
<dbReference type="InterPro" id="IPR036291">
    <property type="entry name" value="NAD(P)-bd_dom_sf"/>
</dbReference>
<dbReference type="NCBIfam" id="NF004534">
    <property type="entry name" value="PRK05884.1"/>
    <property type="match status" value="1"/>
</dbReference>
<reference evidence="4 7" key="3">
    <citation type="submission" date="2019-01" db="EMBL/GenBank/DDBJ databases">
        <title>High-quality-draft genome sequences of five non-tuberculosis mycobacteriaceae isolated from a nosocomial environment.</title>
        <authorList>
            <person name="Tiago I."/>
            <person name="Alarico S."/>
            <person name="Pereira S.G."/>
            <person name="Coelho C."/>
            <person name="Maranha A."/>
            <person name="Empadinhas N."/>
        </authorList>
    </citation>
    <scope>NUCLEOTIDE SEQUENCE [LARGE SCALE GENOMIC DNA]</scope>
    <source>
        <strain evidence="4 7">22DIII</strain>
    </source>
</reference>
<name>A0A0J6VSU0_9MYCO</name>
<proteinExistence type="inferred from homology"/>
<dbReference type="STRING" id="1807.MOBUDSM44075_03729"/>
<dbReference type="AlphaFoldDB" id="A0A0J6VSU0"/>
<dbReference type="Proteomes" id="UP000036313">
    <property type="component" value="Unassembled WGS sequence"/>
</dbReference>
<protein>
    <submittedName>
        <fullName evidence="3">3-oxoacyl-[acyl-carrier-protein] reductase FabG</fullName>
        <ecNumber evidence="3">1.1.1.100</ecNumber>
    </submittedName>
    <submittedName>
        <fullName evidence="4">SDR family oxidoreductase</fullName>
    </submittedName>
    <submittedName>
        <fullName evidence="2">Short-chain dehydrogenase</fullName>
    </submittedName>
</protein>
<sequence>MDVLITGCDTDRGRAIAEHFSASGHRVIVAGRRADDVELLAKELETDAIVVDTTDPASIAAANDQLPAHLDTVINVPAPQSPAGDPRTYTLADHATEWRGLFDAGLLSAVLTVQTLGDQLRSGGSIITVIDDAGAEGGAAASVKAAVTTWTAGLAHHFGIRGITVNAVAIGRGSEPGYVGLGSASPTVDAEIARLSLFLTTPAARHITGQTLHVSHGALANFG</sequence>
<dbReference type="RefSeq" id="WP_046366626.1">
    <property type="nucleotide sequence ID" value="NZ_CALTXN010000007.1"/>
</dbReference>
<comment type="similarity">
    <text evidence="1">Belongs to the short-chain dehydrogenases/reductases (SDR) family.</text>
</comment>